<dbReference type="CDD" id="cd00383">
    <property type="entry name" value="trans_reg_C"/>
    <property type="match status" value="1"/>
</dbReference>
<dbReference type="PROSITE" id="PS51755">
    <property type="entry name" value="OMPR_PHOB"/>
    <property type="match status" value="1"/>
</dbReference>
<accession>A0A239H9L6</accession>
<keyword evidence="3" id="KW-1133">Transmembrane helix</keyword>
<proteinExistence type="predicted"/>
<dbReference type="Proteomes" id="UP000198393">
    <property type="component" value="Unassembled WGS sequence"/>
</dbReference>
<keyword evidence="6" id="KW-1185">Reference proteome</keyword>
<reference evidence="5 6" key="1">
    <citation type="submission" date="2017-06" db="EMBL/GenBank/DDBJ databases">
        <authorList>
            <person name="Kim H.J."/>
            <person name="Triplett B.A."/>
        </authorList>
    </citation>
    <scope>NUCLEOTIDE SEQUENCE [LARGE SCALE GENOMIC DNA]</scope>
    <source>
        <strain evidence="5 6">DSM 19307</strain>
    </source>
</reference>
<evidence type="ECO:0000256" key="2">
    <source>
        <dbReference type="PROSITE-ProRule" id="PRU01091"/>
    </source>
</evidence>
<dbReference type="OrthoDB" id="799930at2"/>
<protein>
    <submittedName>
        <fullName evidence="5">Transcriptional regulatory protein, C terminal</fullName>
    </submittedName>
</protein>
<dbReference type="GO" id="GO:0006355">
    <property type="term" value="P:regulation of DNA-templated transcription"/>
    <property type="evidence" value="ECO:0007669"/>
    <property type="project" value="InterPro"/>
</dbReference>
<dbReference type="EMBL" id="FZPD01000002">
    <property type="protein sequence ID" value="SNS78116.1"/>
    <property type="molecule type" value="Genomic_DNA"/>
</dbReference>
<dbReference type="GO" id="GO:0000160">
    <property type="term" value="P:phosphorelay signal transduction system"/>
    <property type="evidence" value="ECO:0007669"/>
    <property type="project" value="InterPro"/>
</dbReference>
<dbReference type="RefSeq" id="WP_089355964.1">
    <property type="nucleotide sequence ID" value="NZ_FZPD01000002.1"/>
</dbReference>
<dbReference type="SUPFAM" id="SSF46894">
    <property type="entry name" value="C-terminal effector domain of the bipartite response regulators"/>
    <property type="match status" value="1"/>
</dbReference>
<keyword evidence="1 2" id="KW-0238">DNA-binding</keyword>
<dbReference type="GO" id="GO:0003677">
    <property type="term" value="F:DNA binding"/>
    <property type="evidence" value="ECO:0007669"/>
    <property type="project" value="UniProtKB-UniRule"/>
</dbReference>
<keyword evidence="3" id="KW-0812">Transmembrane</keyword>
<feature type="transmembrane region" description="Helical" evidence="3">
    <location>
        <begin position="115"/>
        <end position="133"/>
    </location>
</feature>
<sequence>MELHEIHPHLKLDNTKNQLVNTNTNEIIKLEPRLVELLQHLIEGQGNVVPREILIKAIWGDYNSGDQLLTHSISILRKAIGYNLIKTVPKHGYLIEKPSKKFTPRVKWRISNLQLVGYVLLLTFVIKVLFFSHH</sequence>
<gene>
    <name evidence="5" type="ORF">SAMN05421640_1213</name>
</gene>
<dbReference type="SMART" id="SM00862">
    <property type="entry name" value="Trans_reg_C"/>
    <property type="match status" value="1"/>
</dbReference>
<feature type="DNA-binding region" description="OmpR/PhoB-type" evidence="2">
    <location>
        <begin position="1"/>
        <end position="97"/>
    </location>
</feature>
<dbReference type="Pfam" id="PF00486">
    <property type="entry name" value="Trans_reg_C"/>
    <property type="match status" value="1"/>
</dbReference>
<evidence type="ECO:0000256" key="3">
    <source>
        <dbReference type="SAM" id="Phobius"/>
    </source>
</evidence>
<keyword evidence="3" id="KW-0472">Membrane</keyword>
<dbReference type="InterPro" id="IPR001867">
    <property type="entry name" value="OmpR/PhoB-type_DNA-bd"/>
</dbReference>
<feature type="domain" description="OmpR/PhoB-type" evidence="4">
    <location>
        <begin position="1"/>
        <end position="97"/>
    </location>
</feature>
<organism evidence="5 6">
    <name type="scientific">Ekhidna lutea</name>
    <dbReference type="NCBI Taxonomy" id="447679"/>
    <lineage>
        <taxon>Bacteria</taxon>
        <taxon>Pseudomonadati</taxon>
        <taxon>Bacteroidota</taxon>
        <taxon>Cytophagia</taxon>
        <taxon>Cytophagales</taxon>
        <taxon>Reichenbachiellaceae</taxon>
        <taxon>Ekhidna</taxon>
    </lineage>
</organism>
<dbReference type="InterPro" id="IPR016032">
    <property type="entry name" value="Sig_transdc_resp-reg_C-effctor"/>
</dbReference>
<evidence type="ECO:0000313" key="5">
    <source>
        <dbReference type="EMBL" id="SNS78116.1"/>
    </source>
</evidence>
<evidence type="ECO:0000313" key="6">
    <source>
        <dbReference type="Proteomes" id="UP000198393"/>
    </source>
</evidence>
<dbReference type="InterPro" id="IPR036388">
    <property type="entry name" value="WH-like_DNA-bd_sf"/>
</dbReference>
<evidence type="ECO:0000256" key="1">
    <source>
        <dbReference type="ARBA" id="ARBA00023125"/>
    </source>
</evidence>
<dbReference type="Gene3D" id="1.10.10.10">
    <property type="entry name" value="Winged helix-like DNA-binding domain superfamily/Winged helix DNA-binding domain"/>
    <property type="match status" value="1"/>
</dbReference>
<evidence type="ECO:0000259" key="4">
    <source>
        <dbReference type="PROSITE" id="PS51755"/>
    </source>
</evidence>
<dbReference type="AlphaFoldDB" id="A0A239H9L6"/>
<name>A0A239H9L6_EKHLU</name>